<dbReference type="GO" id="GO:0016887">
    <property type="term" value="F:ATP hydrolysis activity"/>
    <property type="evidence" value="ECO:0007669"/>
    <property type="project" value="InterPro"/>
</dbReference>
<dbReference type="Gene3D" id="3.40.50.300">
    <property type="entry name" value="P-loop containing nucleotide triphosphate hydrolases"/>
    <property type="match status" value="1"/>
</dbReference>
<feature type="domain" description="ABC transporter" evidence="3">
    <location>
        <begin position="1"/>
        <end position="158"/>
    </location>
</feature>
<dbReference type="GO" id="GO:0090374">
    <property type="term" value="P:oligopeptide export from mitochondrion"/>
    <property type="evidence" value="ECO:0007669"/>
    <property type="project" value="TreeGrafter"/>
</dbReference>
<reference evidence="4" key="5">
    <citation type="journal article" date="2021" name="G3 (Bethesda)">
        <title>Aegilops tauschii genome assembly Aet v5.0 features greater sequence contiguity and improved annotation.</title>
        <authorList>
            <person name="Wang L."/>
            <person name="Zhu T."/>
            <person name="Rodriguez J.C."/>
            <person name="Deal K.R."/>
            <person name="Dubcovsky J."/>
            <person name="McGuire P.E."/>
            <person name="Lux T."/>
            <person name="Spannagl M."/>
            <person name="Mayer K.F.X."/>
            <person name="Baldrich P."/>
            <person name="Meyers B.C."/>
            <person name="Huo N."/>
            <person name="Gu Y.Q."/>
            <person name="Zhou H."/>
            <person name="Devos K.M."/>
            <person name="Bennetzen J.L."/>
            <person name="Unver T."/>
            <person name="Budak H."/>
            <person name="Gulick P.J."/>
            <person name="Galiba G."/>
            <person name="Kalapos B."/>
            <person name="Nelson D.R."/>
            <person name="Li P."/>
            <person name="You F.M."/>
            <person name="Luo M.C."/>
            <person name="Dvorak J."/>
        </authorList>
    </citation>
    <scope>NUCLEOTIDE SEQUENCE [LARGE SCALE GENOMIC DNA]</scope>
    <source>
        <strain evidence="4">cv. AL8/78</strain>
    </source>
</reference>
<evidence type="ECO:0000256" key="1">
    <source>
        <dbReference type="ARBA" id="ARBA00022448"/>
    </source>
</evidence>
<reference evidence="4" key="3">
    <citation type="journal article" date="2017" name="Nature">
        <title>Genome sequence of the progenitor of the wheat D genome Aegilops tauschii.</title>
        <authorList>
            <person name="Luo M.C."/>
            <person name="Gu Y.Q."/>
            <person name="Puiu D."/>
            <person name="Wang H."/>
            <person name="Twardziok S.O."/>
            <person name="Deal K.R."/>
            <person name="Huo N."/>
            <person name="Zhu T."/>
            <person name="Wang L."/>
            <person name="Wang Y."/>
            <person name="McGuire P.E."/>
            <person name="Liu S."/>
            <person name="Long H."/>
            <person name="Ramasamy R.K."/>
            <person name="Rodriguez J.C."/>
            <person name="Van S.L."/>
            <person name="Yuan L."/>
            <person name="Wang Z."/>
            <person name="Xia Z."/>
            <person name="Xiao L."/>
            <person name="Anderson O.D."/>
            <person name="Ouyang S."/>
            <person name="Liang Y."/>
            <person name="Zimin A.V."/>
            <person name="Pertea G."/>
            <person name="Qi P."/>
            <person name="Bennetzen J.L."/>
            <person name="Dai X."/>
            <person name="Dawson M.W."/>
            <person name="Muller H.G."/>
            <person name="Kugler K."/>
            <person name="Rivarola-Duarte L."/>
            <person name="Spannagl M."/>
            <person name="Mayer K.F.X."/>
            <person name="Lu F.H."/>
            <person name="Bevan M.W."/>
            <person name="Leroy P."/>
            <person name="Li P."/>
            <person name="You F.M."/>
            <person name="Sun Q."/>
            <person name="Liu Z."/>
            <person name="Lyons E."/>
            <person name="Wicker T."/>
            <person name="Salzberg S.L."/>
            <person name="Devos K.M."/>
            <person name="Dvorak J."/>
        </authorList>
    </citation>
    <scope>NUCLEOTIDE SEQUENCE [LARGE SCALE GENOMIC DNA]</scope>
    <source>
        <strain evidence="4">cv. AL8/78</strain>
    </source>
</reference>
<reference evidence="4" key="4">
    <citation type="submission" date="2019-03" db="UniProtKB">
        <authorList>
            <consortium name="EnsemblPlants"/>
        </authorList>
    </citation>
    <scope>IDENTIFICATION</scope>
</reference>
<dbReference type="GO" id="GO:0005524">
    <property type="term" value="F:ATP binding"/>
    <property type="evidence" value="ECO:0007669"/>
    <property type="project" value="InterPro"/>
</dbReference>
<dbReference type="Proteomes" id="UP000015105">
    <property type="component" value="Chromosome 7D"/>
</dbReference>
<evidence type="ECO:0000256" key="2">
    <source>
        <dbReference type="ARBA" id="ARBA00022737"/>
    </source>
</evidence>
<dbReference type="Gramene" id="AET7Gv20756400.5">
    <property type="protein sequence ID" value="AET7Gv20756400.5"/>
    <property type="gene ID" value="AET7Gv20756400"/>
</dbReference>
<keyword evidence="5" id="KW-1185">Reference proteome</keyword>
<dbReference type="EnsemblPlants" id="AET7Gv20756400.5">
    <property type="protein sequence ID" value="AET7Gv20756400.5"/>
    <property type="gene ID" value="AET7Gv20756400"/>
</dbReference>
<dbReference type="InterPro" id="IPR003439">
    <property type="entry name" value="ABC_transporter-like_ATP-bd"/>
</dbReference>
<reference evidence="5" key="2">
    <citation type="journal article" date="2017" name="Nat. Plants">
        <title>The Aegilops tauschii genome reveals multiple impacts of transposons.</title>
        <authorList>
            <person name="Zhao G."/>
            <person name="Zou C."/>
            <person name="Li K."/>
            <person name="Wang K."/>
            <person name="Li T."/>
            <person name="Gao L."/>
            <person name="Zhang X."/>
            <person name="Wang H."/>
            <person name="Yang Z."/>
            <person name="Liu X."/>
            <person name="Jiang W."/>
            <person name="Mao L."/>
            <person name="Kong X."/>
            <person name="Jiao Y."/>
            <person name="Jia J."/>
        </authorList>
    </citation>
    <scope>NUCLEOTIDE SEQUENCE [LARGE SCALE GENOMIC DNA]</scope>
    <source>
        <strain evidence="5">cv. AL8/78</strain>
    </source>
</reference>
<keyword evidence="2" id="KW-0677">Repeat</keyword>
<dbReference type="PANTHER" id="PTHR43394">
    <property type="entry name" value="ATP-DEPENDENT PERMEASE MDL1, MITOCHONDRIAL"/>
    <property type="match status" value="1"/>
</dbReference>
<accession>A0A453RY58</accession>
<evidence type="ECO:0000313" key="4">
    <source>
        <dbReference type="EnsemblPlants" id="AET7Gv20756400.4"/>
    </source>
</evidence>
<dbReference type="PANTHER" id="PTHR43394:SF11">
    <property type="entry name" value="ATP-BINDING CASSETTE TRANSPORTER"/>
    <property type="match status" value="1"/>
</dbReference>
<evidence type="ECO:0000313" key="5">
    <source>
        <dbReference type="Proteomes" id="UP000015105"/>
    </source>
</evidence>
<organism evidence="4 5">
    <name type="scientific">Aegilops tauschii subsp. strangulata</name>
    <name type="common">Goatgrass</name>
    <dbReference type="NCBI Taxonomy" id="200361"/>
    <lineage>
        <taxon>Eukaryota</taxon>
        <taxon>Viridiplantae</taxon>
        <taxon>Streptophyta</taxon>
        <taxon>Embryophyta</taxon>
        <taxon>Tracheophyta</taxon>
        <taxon>Spermatophyta</taxon>
        <taxon>Magnoliopsida</taxon>
        <taxon>Liliopsida</taxon>
        <taxon>Poales</taxon>
        <taxon>Poaceae</taxon>
        <taxon>BOP clade</taxon>
        <taxon>Pooideae</taxon>
        <taxon>Triticodae</taxon>
        <taxon>Triticeae</taxon>
        <taxon>Triticinae</taxon>
        <taxon>Aegilops</taxon>
    </lineage>
</organism>
<dbReference type="Pfam" id="PF00005">
    <property type="entry name" value="ABC_tran"/>
    <property type="match status" value="1"/>
</dbReference>
<keyword evidence="1" id="KW-0813">Transport</keyword>
<dbReference type="Gramene" id="AET7Gv20756400.4">
    <property type="protein sequence ID" value="AET7Gv20756400.4"/>
    <property type="gene ID" value="AET7Gv20756400"/>
</dbReference>
<dbReference type="InterPro" id="IPR017871">
    <property type="entry name" value="ABC_transporter-like_CS"/>
</dbReference>
<dbReference type="GO" id="GO:0015421">
    <property type="term" value="F:ABC-type oligopeptide transporter activity"/>
    <property type="evidence" value="ECO:0007669"/>
    <property type="project" value="TreeGrafter"/>
</dbReference>
<dbReference type="PROSITE" id="PS50893">
    <property type="entry name" value="ABC_TRANSPORTER_2"/>
    <property type="match status" value="1"/>
</dbReference>
<dbReference type="SUPFAM" id="SSF52540">
    <property type="entry name" value="P-loop containing nucleoside triphosphate hydrolases"/>
    <property type="match status" value="1"/>
</dbReference>
<dbReference type="InterPro" id="IPR039421">
    <property type="entry name" value="Type_1_exporter"/>
</dbReference>
<dbReference type="AlphaFoldDB" id="A0A453RY58"/>
<reference evidence="5" key="1">
    <citation type="journal article" date="2014" name="Science">
        <title>Ancient hybridizations among the ancestral genomes of bread wheat.</title>
        <authorList>
            <consortium name="International Wheat Genome Sequencing Consortium,"/>
            <person name="Marcussen T."/>
            <person name="Sandve S.R."/>
            <person name="Heier L."/>
            <person name="Spannagl M."/>
            <person name="Pfeifer M."/>
            <person name="Jakobsen K.S."/>
            <person name="Wulff B.B."/>
            <person name="Steuernagel B."/>
            <person name="Mayer K.F."/>
            <person name="Olsen O.A."/>
        </authorList>
    </citation>
    <scope>NUCLEOTIDE SEQUENCE [LARGE SCALE GENOMIC DNA]</scope>
    <source>
        <strain evidence="5">cv. AL8/78</strain>
    </source>
</reference>
<protein>
    <recommendedName>
        <fullName evidence="3">ABC transporter domain-containing protein</fullName>
    </recommendedName>
</protein>
<dbReference type="EnsemblPlants" id="AET7Gv20756400.4">
    <property type="protein sequence ID" value="AET7Gv20756400.4"/>
    <property type="gene ID" value="AET7Gv20756400"/>
</dbReference>
<dbReference type="InterPro" id="IPR027417">
    <property type="entry name" value="P-loop_NTPase"/>
</dbReference>
<name>A0A453RY58_AEGTS</name>
<dbReference type="PROSITE" id="PS00211">
    <property type="entry name" value="ABC_TRANSPORTER_1"/>
    <property type="match status" value="1"/>
</dbReference>
<sequence>MSSRYIIIRSSKIYNRQNLILLENHGWFCNSSLCISSFFERTPLVPYNILVHQVGERGVQLSGGQKQRVAIARAMLKDPPILLLDEATSALDSESEKLVQDALERAMHGRTVILIAHRMSTIVNADTIVVVENGSVAQTGTHQELLQKSTFYSNVCRMQNIEKESGKMVAR</sequence>
<dbReference type="GO" id="GO:0005743">
    <property type="term" value="C:mitochondrial inner membrane"/>
    <property type="evidence" value="ECO:0007669"/>
    <property type="project" value="TreeGrafter"/>
</dbReference>
<proteinExistence type="predicted"/>
<evidence type="ECO:0000259" key="3">
    <source>
        <dbReference type="PROSITE" id="PS50893"/>
    </source>
</evidence>